<feature type="compositionally biased region" description="Polar residues" evidence="7">
    <location>
        <begin position="424"/>
        <end position="435"/>
    </location>
</feature>
<dbReference type="FunFam" id="3.30.160.60:FF:000354">
    <property type="entry name" value="C2H2 finger domain-containing protein"/>
    <property type="match status" value="1"/>
</dbReference>
<dbReference type="GO" id="GO:0008270">
    <property type="term" value="F:zinc ion binding"/>
    <property type="evidence" value="ECO:0007669"/>
    <property type="project" value="UniProtKB-KW"/>
</dbReference>
<dbReference type="GO" id="GO:0003677">
    <property type="term" value="F:DNA binding"/>
    <property type="evidence" value="ECO:0007669"/>
    <property type="project" value="InterPro"/>
</dbReference>
<proteinExistence type="predicted"/>
<dbReference type="CDD" id="cd20908">
    <property type="entry name" value="SUF4-like"/>
    <property type="match status" value="1"/>
</dbReference>
<dbReference type="InterPro" id="IPR013087">
    <property type="entry name" value="Znf_C2H2_type"/>
</dbReference>
<dbReference type="PANTHER" id="PTHR23215:SF0">
    <property type="entry name" value="BUB3-INTERACTING AND GLEBS MOTIF-CONTAINING PROTEIN ZNF207"/>
    <property type="match status" value="1"/>
</dbReference>
<evidence type="ECO:0000313" key="9">
    <source>
        <dbReference type="EMBL" id="KAF2151697.1"/>
    </source>
</evidence>
<reference evidence="9" key="1">
    <citation type="journal article" date="2020" name="Stud. Mycol.">
        <title>101 Dothideomycetes genomes: a test case for predicting lifestyles and emergence of pathogens.</title>
        <authorList>
            <person name="Haridas S."/>
            <person name="Albert R."/>
            <person name="Binder M."/>
            <person name="Bloem J."/>
            <person name="Labutti K."/>
            <person name="Salamov A."/>
            <person name="Andreopoulos B."/>
            <person name="Baker S."/>
            <person name="Barry K."/>
            <person name="Bills G."/>
            <person name="Bluhm B."/>
            <person name="Cannon C."/>
            <person name="Castanera R."/>
            <person name="Culley D."/>
            <person name="Daum C."/>
            <person name="Ezra D."/>
            <person name="Gonzalez J."/>
            <person name="Henrissat B."/>
            <person name="Kuo A."/>
            <person name="Liang C."/>
            <person name="Lipzen A."/>
            <person name="Lutzoni F."/>
            <person name="Magnuson J."/>
            <person name="Mondo S."/>
            <person name="Nolan M."/>
            <person name="Ohm R."/>
            <person name="Pangilinan J."/>
            <person name="Park H.-J."/>
            <person name="Ramirez L."/>
            <person name="Alfaro M."/>
            <person name="Sun H."/>
            <person name="Tritt A."/>
            <person name="Yoshinaga Y."/>
            <person name="Zwiers L.-H."/>
            <person name="Turgeon B."/>
            <person name="Goodwin S."/>
            <person name="Spatafora J."/>
            <person name="Crous P."/>
            <person name="Grigoriev I."/>
        </authorList>
    </citation>
    <scope>NUCLEOTIDE SEQUENCE</scope>
    <source>
        <strain evidence="9">CBS 260.36</strain>
    </source>
</reference>
<comment type="subcellular location">
    <subcellularLocation>
        <location evidence="1">Nucleus</location>
    </subcellularLocation>
</comment>
<name>A0A9P4J1G2_9PEZI</name>
<organism evidence="9 10">
    <name type="scientific">Myriangium duriaei CBS 260.36</name>
    <dbReference type="NCBI Taxonomy" id="1168546"/>
    <lineage>
        <taxon>Eukaryota</taxon>
        <taxon>Fungi</taxon>
        <taxon>Dikarya</taxon>
        <taxon>Ascomycota</taxon>
        <taxon>Pezizomycotina</taxon>
        <taxon>Dothideomycetes</taxon>
        <taxon>Dothideomycetidae</taxon>
        <taxon>Myriangiales</taxon>
        <taxon>Myriangiaceae</taxon>
        <taxon>Myriangium</taxon>
    </lineage>
</organism>
<comment type="caution">
    <text evidence="9">The sequence shown here is derived from an EMBL/GenBank/DDBJ whole genome shotgun (WGS) entry which is preliminary data.</text>
</comment>
<dbReference type="AlphaFoldDB" id="A0A9P4J1G2"/>
<dbReference type="InterPro" id="IPR003656">
    <property type="entry name" value="Znf_BED"/>
</dbReference>
<feature type="compositionally biased region" description="Polar residues" evidence="7">
    <location>
        <begin position="526"/>
        <end position="542"/>
    </location>
</feature>
<dbReference type="EMBL" id="ML996087">
    <property type="protein sequence ID" value="KAF2151697.1"/>
    <property type="molecule type" value="Genomic_DNA"/>
</dbReference>
<dbReference type="PROSITE" id="PS50808">
    <property type="entry name" value="ZF_BED"/>
    <property type="match status" value="1"/>
</dbReference>
<evidence type="ECO:0000256" key="2">
    <source>
        <dbReference type="ARBA" id="ARBA00022723"/>
    </source>
</evidence>
<dbReference type="OrthoDB" id="1306014at2759"/>
<feature type="compositionally biased region" description="Pro residues" evidence="7">
    <location>
        <begin position="223"/>
        <end position="250"/>
    </location>
</feature>
<feature type="compositionally biased region" description="Polar residues" evidence="7">
    <location>
        <begin position="326"/>
        <end position="345"/>
    </location>
</feature>
<feature type="compositionally biased region" description="Basic and acidic residues" evidence="7">
    <location>
        <begin position="386"/>
        <end position="421"/>
    </location>
</feature>
<feature type="compositionally biased region" description="Polar residues" evidence="7">
    <location>
        <begin position="443"/>
        <end position="490"/>
    </location>
</feature>
<keyword evidence="5" id="KW-0539">Nucleus</keyword>
<evidence type="ECO:0000313" key="10">
    <source>
        <dbReference type="Proteomes" id="UP000799439"/>
    </source>
</evidence>
<dbReference type="PANTHER" id="PTHR23215">
    <property type="entry name" value="ZINC FINGER PROTEIN 207"/>
    <property type="match status" value="1"/>
</dbReference>
<keyword evidence="4" id="KW-0862">Zinc</keyword>
<feature type="domain" description="BED-type" evidence="8">
    <location>
        <begin position="14"/>
        <end position="73"/>
    </location>
</feature>
<evidence type="ECO:0000256" key="4">
    <source>
        <dbReference type="ARBA" id="ARBA00022833"/>
    </source>
</evidence>
<evidence type="ECO:0000256" key="7">
    <source>
        <dbReference type="SAM" id="MobiDB-lite"/>
    </source>
</evidence>
<evidence type="ECO:0000256" key="5">
    <source>
        <dbReference type="ARBA" id="ARBA00023242"/>
    </source>
</evidence>
<evidence type="ECO:0000256" key="6">
    <source>
        <dbReference type="PROSITE-ProRule" id="PRU00027"/>
    </source>
</evidence>
<feature type="compositionally biased region" description="Low complexity" evidence="7">
    <location>
        <begin position="173"/>
        <end position="222"/>
    </location>
</feature>
<keyword evidence="3 6" id="KW-0863">Zinc-finger</keyword>
<dbReference type="GO" id="GO:0005634">
    <property type="term" value="C:nucleus"/>
    <property type="evidence" value="ECO:0007669"/>
    <property type="project" value="UniProtKB-SubCell"/>
</dbReference>
<feature type="compositionally biased region" description="Basic and acidic residues" evidence="7">
    <location>
        <begin position="511"/>
        <end position="522"/>
    </location>
</feature>
<protein>
    <recommendedName>
        <fullName evidence="8">BED-type domain-containing protein</fullName>
    </recommendedName>
</protein>
<evidence type="ECO:0000256" key="1">
    <source>
        <dbReference type="ARBA" id="ARBA00004123"/>
    </source>
</evidence>
<gene>
    <name evidence="9" type="ORF">K461DRAFT_279186</name>
</gene>
<dbReference type="Gene3D" id="3.30.160.60">
    <property type="entry name" value="Classic Zinc Finger"/>
    <property type="match status" value="1"/>
</dbReference>
<accession>A0A9P4J1G2</accession>
<keyword evidence="10" id="KW-1185">Reference proteome</keyword>
<dbReference type="SMART" id="SM00355">
    <property type="entry name" value="ZnF_C2H2"/>
    <property type="match status" value="2"/>
</dbReference>
<keyword evidence="2" id="KW-0479">Metal-binding</keyword>
<dbReference type="Proteomes" id="UP000799439">
    <property type="component" value="Unassembled WGS sequence"/>
</dbReference>
<sequence>MTKNKRKGRPTLQEALERPWCYYCDREFDDMKVLINHQKAKHLKCQMCPRRLDTAGGLGVHMQQVHKETLTRVENALEGREDPNVEIFGMEGIPPHILEVRHQEIRASYNANGGGSNENGGNNQPVAKKIKIETPEELKQRLAEHRAKKAAAAAGNGSGTASPMPKPESPNNAQAESQFQAPAAASPANVFNPFTQPPASSSPPTSFNQPFGQPHAQPHGHPYGPPHGQYPPPQFSPPPGYGMPGPPMPPHGLGHPGFGSPPPVPYLPQQSPQQYGAPFNHRPNQWQGPPNGAGFPQGPPANGYPHGGPPPNGVGFPPYGGPPPHQNNQAMPHRQNSLPGASSLPNAPGLPPRPNFDAPPVSRSQLHELHSGHKISGIGSSQTSVGERDPKTGPDEIDRLIAEGEATAARRDAEKAERDVQARQLANGSNTTKWTNHIDAKEANSTPSDAQQVRQSADNVVSNGQTPERSNEKPVSNGTSTHSPAPNGQQKEVSKSAASAEKVKKPVVLFVRDKDTSPEEKMAQMSRYSFTTRKSSTIIGRA</sequence>
<feature type="region of interest" description="Disordered" evidence="7">
    <location>
        <begin position="141"/>
        <end position="542"/>
    </location>
</feature>
<evidence type="ECO:0000259" key="8">
    <source>
        <dbReference type="PROSITE" id="PS50808"/>
    </source>
</evidence>
<evidence type="ECO:0000256" key="3">
    <source>
        <dbReference type="ARBA" id="ARBA00022771"/>
    </source>
</evidence>
<dbReference type="PROSITE" id="PS00028">
    <property type="entry name" value="ZINC_FINGER_C2H2_1"/>
    <property type="match status" value="1"/>
</dbReference>